<dbReference type="Proteomes" id="UP000318509">
    <property type="component" value="Unassembled WGS sequence"/>
</dbReference>
<dbReference type="GO" id="GO:0030729">
    <property type="term" value="F:acetoacetate-CoA ligase activity"/>
    <property type="evidence" value="ECO:0007669"/>
    <property type="project" value="UniProtKB-EC"/>
</dbReference>
<reference evidence="2 3" key="1">
    <citation type="journal article" date="2019" name="Nat. Microbiol.">
        <title>Mediterranean grassland soil C-N compound turnover is dependent on rainfall and depth, and is mediated by genomically divergent microorganisms.</title>
        <authorList>
            <person name="Diamond S."/>
            <person name="Andeer P.F."/>
            <person name="Li Z."/>
            <person name="Crits-Christoph A."/>
            <person name="Burstein D."/>
            <person name="Anantharaman K."/>
            <person name="Lane K.R."/>
            <person name="Thomas B.C."/>
            <person name="Pan C."/>
            <person name="Northen T.R."/>
            <person name="Banfield J.F."/>
        </authorList>
    </citation>
    <scope>NUCLEOTIDE SEQUENCE [LARGE SCALE GENOMIC DNA]</scope>
    <source>
        <strain evidence="2">NP_3</strain>
    </source>
</reference>
<feature type="non-terminal residue" evidence="2">
    <location>
        <position position="133"/>
    </location>
</feature>
<evidence type="ECO:0000259" key="1">
    <source>
        <dbReference type="Pfam" id="PF16177"/>
    </source>
</evidence>
<name>A0A537KBG1_9BACT</name>
<dbReference type="Pfam" id="PF16177">
    <property type="entry name" value="ACAS_N"/>
    <property type="match status" value="1"/>
</dbReference>
<dbReference type="InterPro" id="IPR042099">
    <property type="entry name" value="ANL_N_sf"/>
</dbReference>
<keyword evidence="2" id="KW-0436">Ligase</keyword>
<dbReference type="PANTHER" id="PTHR42921:SF1">
    <property type="entry name" value="ACETOACETYL-COA SYNTHETASE"/>
    <property type="match status" value="1"/>
</dbReference>
<comment type="caution">
    <text evidence="2">The sequence shown here is derived from an EMBL/GenBank/DDBJ whole genome shotgun (WGS) entry which is preliminary data.</text>
</comment>
<dbReference type="EC" id="6.2.1.16" evidence="2"/>
<organism evidence="2 3">
    <name type="scientific">Candidatus Segetimicrobium genomatis</name>
    <dbReference type="NCBI Taxonomy" id="2569760"/>
    <lineage>
        <taxon>Bacteria</taxon>
        <taxon>Bacillati</taxon>
        <taxon>Candidatus Sysuimicrobiota</taxon>
        <taxon>Candidatus Sysuimicrobiia</taxon>
        <taxon>Candidatus Sysuimicrobiales</taxon>
        <taxon>Candidatus Segetimicrobiaceae</taxon>
        <taxon>Candidatus Segetimicrobium</taxon>
    </lineage>
</organism>
<dbReference type="SUPFAM" id="SSF56801">
    <property type="entry name" value="Acetyl-CoA synthetase-like"/>
    <property type="match status" value="1"/>
</dbReference>
<evidence type="ECO:0000313" key="2">
    <source>
        <dbReference type="EMBL" id="TMI92846.1"/>
    </source>
</evidence>
<dbReference type="InterPro" id="IPR032387">
    <property type="entry name" value="ACAS_N"/>
</dbReference>
<protein>
    <submittedName>
        <fullName evidence="2">Acetoacetate--CoA ligase</fullName>
        <ecNumber evidence="2">6.2.1.16</ecNumber>
    </submittedName>
</protein>
<dbReference type="PANTHER" id="PTHR42921">
    <property type="entry name" value="ACETOACETYL-COA SYNTHETASE"/>
    <property type="match status" value="1"/>
</dbReference>
<dbReference type="Gene3D" id="3.40.50.12780">
    <property type="entry name" value="N-terminal domain of ligase-like"/>
    <property type="match status" value="1"/>
</dbReference>
<proteinExistence type="predicted"/>
<dbReference type="AlphaFoldDB" id="A0A537KBG1"/>
<dbReference type="EMBL" id="VBAK01000048">
    <property type="protein sequence ID" value="TMI92846.1"/>
    <property type="molecule type" value="Genomic_DNA"/>
</dbReference>
<evidence type="ECO:0000313" key="3">
    <source>
        <dbReference type="Proteomes" id="UP000318509"/>
    </source>
</evidence>
<feature type="domain" description="Acetyl-coenzyme A synthetase N-terminal" evidence="1">
    <location>
        <begin position="48"/>
        <end position="104"/>
    </location>
</feature>
<sequence length="133" mass="15088">MSRPSAAGGAVPEGTVLWEPSADAIARAAITRYLEWLKASRGLAFRSYAELWQWSVTDLEAFWASIWEFCGVTAHRPYSRILADRRLPGARWCPGAELNYAEHALRRRDEHPAVLFRSEDRPLVSLTYAELAR</sequence>
<gene>
    <name evidence="2" type="ORF">E6H00_02050</name>
</gene>
<accession>A0A537KBG1</accession>